<reference evidence="1" key="1">
    <citation type="journal article" date="2021" name="IMA Fungus">
        <title>Genomic characterization of three marine fungi, including Emericellopsis atlantica sp. nov. with signatures of a generalist lifestyle and marine biomass degradation.</title>
        <authorList>
            <person name="Hagestad O.C."/>
            <person name="Hou L."/>
            <person name="Andersen J.H."/>
            <person name="Hansen E.H."/>
            <person name="Altermark B."/>
            <person name="Li C."/>
            <person name="Kuhnert E."/>
            <person name="Cox R.J."/>
            <person name="Crous P.W."/>
            <person name="Spatafora J.W."/>
            <person name="Lail K."/>
            <person name="Amirebrahimi M."/>
            <person name="Lipzen A."/>
            <person name="Pangilinan J."/>
            <person name="Andreopoulos W."/>
            <person name="Hayes R.D."/>
            <person name="Ng V."/>
            <person name="Grigoriev I.V."/>
            <person name="Jackson S.A."/>
            <person name="Sutton T.D.S."/>
            <person name="Dobson A.D.W."/>
            <person name="Rama T."/>
        </authorList>
    </citation>
    <scope>NUCLEOTIDE SEQUENCE</scope>
    <source>
        <strain evidence="1">TRa018bII</strain>
    </source>
</reference>
<evidence type="ECO:0000313" key="2">
    <source>
        <dbReference type="Proteomes" id="UP000824998"/>
    </source>
</evidence>
<gene>
    <name evidence="1" type="ORF">BJ875DRAFT_437980</name>
</gene>
<sequence>MIRSSGGEEGKLPPVLRSGNYYSTVTPPGHLQLKNRARAGLSGDRIKSMQKKGAGHGGSINEEQVNYNLLRSLLVSLPIVSWSLGVLEMHQSAWSKNSSMLGQTVRLQGSRAFQGAASWASLHGLITSGTLHMNHDVHITLGFKPNRFNDRGLALDHLVGRPCSYDKFDSTTVRPDDLTRLLRAIREEMNPMIDIPSTSQSHHLPMAAIDESNPLMPWPHLASPEPSIGAGELELSDTSTLHTVSTASVNHTKSRSGSAASPLSQSFRELILIIHVPSILKLSMPWPLSPHPRLIPTQWVAVALIDLSHYNAIATFLRSCPLLSTGCPRFSSGGNSPFALSATQKLATPLVVDDRVAVRMSNLNVGNIFTQFGYLVEATTKTCDDSDGAIEK</sequence>
<comment type="caution">
    <text evidence="1">The sequence shown here is derived from an EMBL/GenBank/DDBJ whole genome shotgun (WGS) entry which is preliminary data.</text>
</comment>
<evidence type="ECO:0000313" key="1">
    <source>
        <dbReference type="EMBL" id="KAG9237936.1"/>
    </source>
</evidence>
<keyword evidence="2" id="KW-1185">Reference proteome</keyword>
<accession>A0A9P7YQL1</accession>
<name>A0A9P7YQL1_9HELO</name>
<dbReference type="Proteomes" id="UP000824998">
    <property type="component" value="Unassembled WGS sequence"/>
</dbReference>
<dbReference type="AlphaFoldDB" id="A0A9P7YQL1"/>
<dbReference type="EMBL" id="MU251378">
    <property type="protein sequence ID" value="KAG9237936.1"/>
    <property type="molecule type" value="Genomic_DNA"/>
</dbReference>
<organism evidence="1 2">
    <name type="scientific">Amylocarpus encephaloides</name>
    <dbReference type="NCBI Taxonomy" id="45428"/>
    <lineage>
        <taxon>Eukaryota</taxon>
        <taxon>Fungi</taxon>
        <taxon>Dikarya</taxon>
        <taxon>Ascomycota</taxon>
        <taxon>Pezizomycotina</taxon>
        <taxon>Leotiomycetes</taxon>
        <taxon>Helotiales</taxon>
        <taxon>Helotiales incertae sedis</taxon>
        <taxon>Amylocarpus</taxon>
    </lineage>
</organism>
<protein>
    <submittedName>
        <fullName evidence="1">Uncharacterized protein</fullName>
    </submittedName>
</protein>
<proteinExistence type="predicted"/>